<dbReference type="Gene3D" id="4.10.60.10">
    <property type="entry name" value="Zinc finger, CCHC-type"/>
    <property type="match status" value="1"/>
</dbReference>
<dbReference type="EMBL" id="SEKV01001109">
    <property type="protein sequence ID" value="TFY51761.1"/>
    <property type="molecule type" value="Genomic_DNA"/>
</dbReference>
<dbReference type="InterPro" id="IPR001969">
    <property type="entry name" value="Aspartic_peptidase_AS"/>
</dbReference>
<keyword evidence="2" id="KW-0645">Protease</keyword>
<evidence type="ECO:0000259" key="5">
    <source>
        <dbReference type="PROSITE" id="PS50158"/>
    </source>
</evidence>
<dbReference type="SUPFAM" id="SSF50630">
    <property type="entry name" value="Acid proteases"/>
    <property type="match status" value="1"/>
</dbReference>
<feature type="compositionally biased region" description="Pro residues" evidence="4">
    <location>
        <begin position="484"/>
        <end position="499"/>
    </location>
</feature>
<proteinExistence type="predicted"/>
<evidence type="ECO:0000256" key="4">
    <source>
        <dbReference type="SAM" id="MobiDB-lite"/>
    </source>
</evidence>
<keyword evidence="3" id="KW-0479">Metal-binding</keyword>
<accession>A0A4Y9XRE8</accession>
<dbReference type="GO" id="GO:0006397">
    <property type="term" value="P:mRNA processing"/>
    <property type="evidence" value="ECO:0007669"/>
    <property type="project" value="UniProtKB-KW"/>
</dbReference>
<dbReference type="GO" id="GO:0003676">
    <property type="term" value="F:nucleic acid binding"/>
    <property type="evidence" value="ECO:0007669"/>
    <property type="project" value="InterPro"/>
</dbReference>
<feature type="domain" description="CCHC-type" evidence="5">
    <location>
        <begin position="318"/>
        <end position="333"/>
    </location>
</feature>
<dbReference type="STRING" id="34475.A0A4Y9XRE8"/>
<keyword evidence="2" id="KW-0378">Hydrolase</keyword>
<evidence type="ECO:0000313" key="6">
    <source>
        <dbReference type="EMBL" id="TFY51761.1"/>
    </source>
</evidence>
<dbReference type="InterPro" id="IPR021109">
    <property type="entry name" value="Peptidase_aspartic_dom_sf"/>
</dbReference>
<feature type="region of interest" description="Disordered" evidence="4">
    <location>
        <begin position="460"/>
        <end position="541"/>
    </location>
</feature>
<reference evidence="6 7" key="1">
    <citation type="submission" date="2019-01" db="EMBL/GenBank/DDBJ databases">
        <title>Genome sequencing of the rare red list fungi Fomitopsis rosea.</title>
        <authorList>
            <person name="Buettner E."/>
            <person name="Kellner H."/>
        </authorList>
    </citation>
    <scope>NUCLEOTIDE SEQUENCE [LARGE SCALE GENOMIC DNA]</scope>
    <source>
        <strain evidence="6 7">DSM 105464</strain>
    </source>
</reference>
<dbReference type="CDD" id="cd00303">
    <property type="entry name" value="retropepsin_like"/>
    <property type="match status" value="1"/>
</dbReference>
<name>A0A4Y9XRE8_9APHY</name>
<keyword evidence="1" id="KW-0507">mRNA processing</keyword>
<dbReference type="Pfam" id="PF00098">
    <property type="entry name" value="zf-CCHC"/>
    <property type="match status" value="1"/>
</dbReference>
<keyword evidence="2" id="KW-0064">Aspartyl protease</keyword>
<dbReference type="GO" id="GO:0004190">
    <property type="term" value="F:aspartic-type endopeptidase activity"/>
    <property type="evidence" value="ECO:0007669"/>
    <property type="project" value="UniProtKB-KW"/>
</dbReference>
<sequence>MATQGSRMPLRTERHAPKFDGTPRALGRYFEELADLFTLVGVVNDAEKIKYAKRYIKPEDDEIWGTVAVVADTTFDEYCTAVMGLYPGADGQSKYMVDDLKAIARESLYVGTSTRGAEAEYYRKFLPVAKFLLAQSLVSKIQVSDCFLEGFPPMDAERVKRRVEIMYKEVDPSRGFDLAQLHAAAQTALSPVGYGGGGGVTTTGGGSSATKGTATTVKAESSADEIARALLAYLGGGNQGGGGALPARVPFRPTFNAYPATYGGAPSGYGNFGAGAGGGMGRGGGYGNQGMTTGPGYGGAGAYGGGRGGGGGYAPSTCNFCGQQGHFLRECPEVRNYERMGKIALDSDRRVRLPSGDYVSRNLPGNLMRERVDNWHAMFGAGAGGGGGTAPPNAQPDGAQRDAPPHLAANIVEIVEEVESANLIELVEGYAYEACEEEGTDSEDRARELEAKAEALIAEAARTRSGGKKVTFEEPTKGKGSGKPLPPALKGPSGKPPGVPAKSGSSPVAGGKEVGSGTKGTKGEPQYKYTTKLSGDKDSGKKAEELVDRMLDGGALPAWREIGEVSTDFRRAMTEKSRTYRVPLSANLAEVWSEAEPVETALLVDGTELDFECWDSLRLRTVKPKINGVENIECVLDTGAQMVIVRKDVWTRLGGSLRPDDRVIMETANEAKVRTVGKAIGLRFTFGADLEVILNAQIVDAAPFEVLLGRPFFAATSCETRDFPNGNQEVILTDPKTSRRIMVPTFERGPRKVLKKAEPVRVPVKKEESDGGEEGF</sequence>
<evidence type="ECO:0000313" key="7">
    <source>
        <dbReference type="Proteomes" id="UP000298390"/>
    </source>
</evidence>
<evidence type="ECO:0000256" key="2">
    <source>
        <dbReference type="ARBA" id="ARBA00022750"/>
    </source>
</evidence>
<dbReference type="Gene3D" id="2.40.70.10">
    <property type="entry name" value="Acid Proteases"/>
    <property type="match status" value="1"/>
</dbReference>
<feature type="region of interest" description="Disordered" evidence="4">
    <location>
        <begin position="383"/>
        <end position="403"/>
    </location>
</feature>
<dbReference type="SUPFAM" id="SSF57756">
    <property type="entry name" value="Retrovirus zinc finger-like domains"/>
    <property type="match status" value="1"/>
</dbReference>
<dbReference type="InterPro" id="IPR036875">
    <property type="entry name" value="Znf_CCHC_sf"/>
</dbReference>
<gene>
    <name evidence="6" type="ORF">EVJ58_g10397</name>
</gene>
<dbReference type="PROSITE" id="PS00141">
    <property type="entry name" value="ASP_PROTEASE"/>
    <property type="match status" value="1"/>
</dbReference>
<evidence type="ECO:0000256" key="3">
    <source>
        <dbReference type="PROSITE-ProRule" id="PRU00047"/>
    </source>
</evidence>
<keyword evidence="3" id="KW-0862">Zinc</keyword>
<dbReference type="InterPro" id="IPR001878">
    <property type="entry name" value="Znf_CCHC"/>
</dbReference>
<dbReference type="AlphaFoldDB" id="A0A4Y9XRE8"/>
<dbReference type="Pfam" id="PF13975">
    <property type="entry name" value="gag-asp_proteas"/>
    <property type="match status" value="1"/>
</dbReference>
<comment type="caution">
    <text evidence="6">The sequence shown here is derived from an EMBL/GenBank/DDBJ whole genome shotgun (WGS) entry which is preliminary data.</text>
</comment>
<protein>
    <recommendedName>
        <fullName evidence="5">CCHC-type domain-containing protein</fullName>
    </recommendedName>
</protein>
<dbReference type="Proteomes" id="UP000298390">
    <property type="component" value="Unassembled WGS sequence"/>
</dbReference>
<dbReference type="GO" id="GO:0006508">
    <property type="term" value="P:proteolysis"/>
    <property type="evidence" value="ECO:0007669"/>
    <property type="project" value="InterPro"/>
</dbReference>
<dbReference type="PROSITE" id="PS50158">
    <property type="entry name" value="ZF_CCHC"/>
    <property type="match status" value="1"/>
</dbReference>
<keyword evidence="3" id="KW-0863">Zinc-finger</keyword>
<organism evidence="6 7">
    <name type="scientific">Rhodofomes roseus</name>
    <dbReference type="NCBI Taxonomy" id="34475"/>
    <lineage>
        <taxon>Eukaryota</taxon>
        <taxon>Fungi</taxon>
        <taxon>Dikarya</taxon>
        <taxon>Basidiomycota</taxon>
        <taxon>Agaricomycotina</taxon>
        <taxon>Agaricomycetes</taxon>
        <taxon>Polyporales</taxon>
        <taxon>Rhodofomes</taxon>
    </lineage>
</organism>
<dbReference type="GO" id="GO:0008270">
    <property type="term" value="F:zinc ion binding"/>
    <property type="evidence" value="ECO:0007669"/>
    <property type="project" value="UniProtKB-KW"/>
</dbReference>
<dbReference type="SMART" id="SM00343">
    <property type="entry name" value="ZnF_C2HC"/>
    <property type="match status" value="1"/>
</dbReference>
<evidence type="ECO:0000256" key="1">
    <source>
        <dbReference type="ARBA" id="ARBA00022664"/>
    </source>
</evidence>